<evidence type="ECO:0000256" key="2">
    <source>
        <dbReference type="ARBA" id="ARBA00022980"/>
    </source>
</evidence>
<dbReference type="InterPro" id="IPR002677">
    <property type="entry name" value="Ribosomal_bL32"/>
</dbReference>
<dbReference type="Pfam" id="PF01783">
    <property type="entry name" value="Ribosomal_L32p"/>
    <property type="match status" value="1"/>
</dbReference>
<evidence type="ECO:0000313" key="7">
    <source>
        <dbReference type="Proteomes" id="UP001209076"/>
    </source>
</evidence>
<dbReference type="HAMAP" id="MF_00340">
    <property type="entry name" value="Ribosomal_bL32"/>
    <property type="match status" value="1"/>
</dbReference>
<dbReference type="PANTHER" id="PTHR35534">
    <property type="entry name" value="50S RIBOSOMAL PROTEIN L32"/>
    <property type="match status" value="1"/>
</dbReference>
<evidence type="ECO:0000313" key="6">
    <source>
        <dbReference type="EMBL" id="MCU0105278.1"/>
    </source>
</evidence>
<dbReference type="InterPro" id="IPR011332">
    <property type="entry name" value="Ribosomal_zn-bd"/>
</dbReference>
<evidence type="ECO:0000256" key="4">
    <source>
        <dbReference type="ARBA" id="ARBA00035178"/>
    </source>
</evidence>
<evidence type="ECO:0000256" key="3">
    <source>
        <dbReference type="ARBA" id="ARBA00023274"/>
    </source>
</evidence>
<name>A0ABT2Q038_9MOLU</name>
<protein>
    <recommendedName>
        <fullName evidence="4 5">Large ribosomal subunit protein bL32</fullName>
    </recommendedName>
</protein>
<dbReference type="RefSeq" id="WP_262096573.1">
    <property type="nucleotide sequence ID" value="NZ_JAOEGN010000011.1"/>
</dbReference>
<dbReference type="PANTHER" id="PTHR35534:SF1">
    <property type="entry name" value="LARGE RIBOSOMAL SUBUNIT PROTEIN BL32"/>
    <property type="match status" value="1"/>
</dbReference>
<comment type="caution">
    <text evidence="6">The sequence shown here is derived from an EMBL/GenBank/DDBJ whole genome shotgun (WGS) entry which is preliminary data.</text>
</comment>
<comment type="similarity">
    <text evidence="1 5">Belongs to the bacterial ribosomal protein bL32 family.</text>
</comment>
<evidence type="ECO:0000256" key="5">
    <source>
        <dbReference type="HAMAP-Rule" id="MF_00340"/>
    </source>
</evidence>
<dbReference type="EMBL" id="JAOEGN010000011">
    <property type="protein sequence ID" value="MCU0105278.1"/>
    <property type="molecule type" value="Genomic_DNA"/>
</dbReference>
<keyword evidence="3 5" id="KW-0687">Ribonucleoprotein</keyword>
<evidence type="ECO:0000256" key="1">
    <source>
        <dbReference type="ARBA" id="ARBA00008560"/>
    </source>
</evidence>
<keyword evidence="7" id="KW-1185">Reference proteome</keyword>
<accession>A0ABT2Q038</accession>
<dbReference type="NCBIfam" id="TIGR01031">
    <property type="entry name" value="rpmF_bact"/>
    <property type="match status" value="1"/>
</dbReference>
<gene>
    <name evidence="5 6" type="primary">rpmF</name>
    <name evidence="6" type="ORF">N7603_06365</name>
</gene>
<reference evidence="7" key="1">
    <citation type="submission" date="2023-07" db="EMBL/GenBank/DDBJ databases">
        <title>Novel Mycoplasma species identified in domestic and wild animals.</title>
        <authorList>
            <person name="Volokhov D.V."/>
            <person name="Furtak V.A."/>
            <person name="Zagorodnyaya T.A."/>
        </authorList>
    </citation>
    <scope>NUCLEOTIDE SEQUENCE [LARGE SCALE GENOMIC DNA]</scope>
    <source>
        <strain evidence="7">92-19</strain>
    </source>
</reference>
<proteinExistence type="inferred from homology"/>
<dbReference type="Proteomes" id="UP001209076">
    <property type="component" value="Unassembled WGS sequence"/>
</dbReference>
<dbReference type="GO" id="GO:0005840">
    <property type="term" value="C:ribosome"/>
    <property type="evidence" value="ECO:0007669"/>
    <property type="project" value="UniProtKB-KW"/>
</dbReference>
<dbReference type="SUPFAM" id="SSF57829">
    <property type="entry name" value="Zn-binding ribosomal proteins"/>
    <property type="match status" value="1"/>
</dbReference>
<sequence>MAIPFRRTSKTAKRKRRTHYKLSKPTLVVDPQTGDLVLPHRVSPVTGEYRGNKVVNVKESE</sequence>
<keyword evidence="2 5" id="KW-0689">Ribosomal protein</keyword>
<organism evidence="6 7">
    <name type="scientific">Paracholeplasma vituli</name>
    <dbReference type="NCBI Taxonomy" id="69473"/>
    <lineage>
        <taxon>Bacteria</taxon>
        <taxon>Bacillati</taxon>
        <taxon>Mycoplasmatota</taxon>
        <taxon>Mollicutes</taxon>
        <taxon>Acholeplasmatales</taxon>
        <taxon>Acholeplasmataceae</taxon>
        <taxon>Paracholeplasma</taxon>
    </lineage>
</organism>
<dbReference type="InterPro" id="IPR044957">
    <property type="entry name" value="Ribosomal_bL32_bact"/>
</dbReference>